<dbReference type="PANTHER" id="PTHR46511">
    <property type="entry name" value="MORN REPEAT-CONTAINING PROTEIN 3"/>
    <property type="match status" value="1"/>
</dbReference>
<dbReference type="Pfam" id="PF02493">
    <property type="entry name" value="MORN"/>
    <property type="match status" value="7"/>
</dbReference>
<comment type="subcellular location">
    <subcellularLocation>
        <location evidence="1">Cytoplasmic vesicle</location>
        <location evidence="1">Secretory vesicle</location>
        <location evidence="1">Acrosome</location>
    </subcellularLocation>
</comment>
<gene>
    <name evidence="6" type="ORF">POCTA_138.1.T0320102</name>
</gene>
<protein>
    <recommendedName>
        <fullName evidence="4">MORN repeat-containing protein 3</fullName>
    </recommendedName>
</protein>
<dbReference type="EMBL" id="CAJJDP010000032">
    <property type="protein sequence ID" value="CAD8156429.1"/>
    <property type="molecule type" value="Genomic_DNA"/>
</dbReference>
<accession>A0A8S1TZL3</accession>
<evidence type="ECO:0000256" key="2">
    <source>
        <dbReference type="ARBA" id="ARBA00022737"/>
    </source>
</evidence>
<dbReference type="InterPro" id="IPR003409">
    <property type="entry name" value="MORN"/>
</dbReference>
<dbReference type="SMART" id="SM00698">
    <property type="entry name" value="MORN"/>
    <property type="match status" value="4"/>
</dbReference>
<dbReference type="InterPro" id="IPR052472">
    <property type="entry name" value="MORN3"/>
</dbReference>
<dbReference type="PANTHER" id="PTHR46511:SF1">
    <property type="entry name" value="MORN REPEAT-CONTAINING PROTEIN 3"/>
    <property type="match status" value="1"/>
</dbReference>
<reference evidence="6" key="1">
    <citation type="submission" date="2021-01" db="EMBL/GenBank/DDBJ databases">
        <authorList>
            <consortium name="Genoscope - CEA"/>
            <person name="William W."/>
        </authorList>
    </citation>
    <scope>NUCLEOTIDE SEQUENCE</scope>
</reference>
<dbReference type="OMA" id="YEIRNFD"/>
<name>A0A8S1TZL3_PAROT</name>
<evidence type="ECO:0000256" key="1">
    <source>
        <dbReference type="ARBA" id="ARBA00004218"/>
    </source>
</evidence>
<comment type="caution">
    <text evidence="6">The sequence shown here is derived from an EMBL/GenBank/DDBJ whole genome shotgun (WGS) entry which is preliminary data.</text>
</comment>
<evidence type="ECO:0000313" key="7">
    <source>
        <dbReference type="Proteomes" id="UP000683925"/>
    </source>
</evidence>
<evidence type="ECO:0000256" key="5">
    <source>
        <dbReference type="ARBA" id="ARBA00045851"/>
    </source>
</evidence>
<dbReference type="AlphaFoldDB" id="A0A8S1TZL3"/>
<dbReference type="Proteomes" id="UP000683925">
    <property type="component" value="Unassembled WGS sequence"/>
</dbReference>
<evidence type="ECO:0000313" key="6">
    <source>
        <dbReference type="EMBL" id="CAD8156429.1"/>
    </source>
</evidence>
<organism evidence="6 7">
    <name type="scientific">Paramecium octaurelia</name>
    <dbReference type="NCBI Taxonomy" id="43137"/>
    <lineage>
        <taxon>Eukaryota</taxon>
        <taxon>Sar</taxon>
        <taxon>Alveolata</taxon>
        <taxon>Ciliophora</taxon>
        <taxon>Intramacronucleata</taxon>
        <taxon>Oligohymenophorea</taxon>
        <taxon>Peniculida</taxon>
        <taxon>Parameciidae</taxon>
        <taxon>Paramecium</taxon>
    </lineage>
</organism>
<keyword evidence="2" id="KW-0677">Repeat</keyword>
<keyword evidence="7" id="KW-1185">Reference proteome</keyword>
<dbReference type="OrthoDB" id="406044at2759"/>
<evidence type="ECO:0000256" key="3">
    <source>
        <dbReference type="ARBA" id="ARBA00023329"/>
    </source>
</evidence>
<comment type="function">
    <text evidence="5">Assembles a suppression complex (suppresome) by tethering SIRT1 and MDM2 to regulate composite modifications of p53/TP53. Confers both deacetylation-mediated functional inactivation, by SIRT1, and ubiquitination-dependent degradation, by MDM2, of p53/TP53, promoting a proliferative and cell survival behaviors. May play a role in the regulation of spermatogenesis.</text>
</comment>
<sequence length="277" mass="31347">MKNHEMSTYAGKLSQVYQNDTNDEISQSLANSPSVNTNLQVVLKKLQSKKIRQLYQELGPVYDIDENYEIRNFDDDSCYFGQVENDQKNGTGILVWSVVGNILDGIWVNNELNGFCRMIYSNGDIFECEFKYGKANGFGVFSTKSKVVKGLWSNNVLNGEGQEIRSDGSKYFGQFKDGQKNGKGIIYFKDGCKYEGEISKNKLDGKGILVWNDSSYYEGEFRSGIINGSGIYVSGNGNSLSGYFEEISNKDRIQRIQCIHNSGSERFIEKIRYLGFF</sequence>
<proteinExistence type="predicted"/>
<evidence type="ECO:0000256" key="4">
    <source>
        <dbReference type="ARBA" id="ARBA00039854"/>
    </source>
</evidence>
<keyword evidence="3" id="KW-0968">Cytoplasmic vesicle</keyword>
<dbReference type="GO" id="GO:0001669">
    <property type="term" value="C:acrosomal vesicle"/>
    <property type="evidence" value="ECO:0007669"/>
    <property type="project" value="UniProtKB-SubCell"/>
</dbReference>